<organism evidence="16 17">
    <name type="scientific">Blyttiomyces helicus</name>
    <dbReference type="NCBI Taxonomy" id="388810"/>
    <lineage>
        <taxon>Eukaryota</taxon>
        <taxon>Fungi</taxon>
        <taxon>Fungi incertae sedis</taxon>
        <taxon>Chytridiomycota</taxon>
        <taxon>Chytridiomycota incertae sedis</taxon>
        <taxon>Chytridiomycetes</taxon>
        <taxon>Chytridiomycetes incertae sedis</taxon>
        <taxon>Blyttiomyces</taxon>
    </lineage>
</organism>
<feature type="region of interest" description="Disordered" evidence="13">
    <location>
        <begin position="257"/>
        <end position="291"/>
    </location>
</feature>
<evidence type="ECO:0000256" key="4">
    <source>
        <dbReference type="ARBA" id="ARBA00022782"/>
    </source>
</evidence>
<keyword evidence="7" id="KW-0175">Coiled coil</keyword>
<evidence type="ECO:0000256" key="6">
    <source>
        <dbReference type="ARBA" id="ARBA00022871"/>
    </source>
</evidence>
<dbReference type="InterPro" id="IPR033551">
    <property type="entry name" value="DRC7/lobo"/>
</dbReference>
<dbReference type="OrthoDB" id="10262874at2759"/>
<keyword evidence="9" id="KW-0206">Cytoskeleton</keyword>
<name>A0A4P9W143_9FUNG</name>
<evidence type="ECO:0000256" key="13">
    <source>
        <dbReference type="SAM" id="MobiDB-lite"/>
    </source>
</evidence>
<evidence type="ECO:0000313" key="16">
    <source>
        <dbReference type="EMBL" id="RKO85891.1"/>
    </source>
</evidence>
<dbReference type="Pfam" id="PF24667">
    <property type="entry name" value="MORN_DRC7"/>
    <property type="match status" value="1"/>
</dbReference>
<dbReference type="GO" id="GO:0048870">
    <property type="term" value="P:cell motility"/>
    <property type="evidence" value="ECO:0007669"/>
    <property type="project" value="TreeGrafter"/>
</dbReference>
<evidence type="ECO:0000259" key="15">
    <source>
        <dbReference type="Pfam" id="PF24667"/>
    </source>
</evidence>
<proteinExistence type="inferred from homology"/>
<protein>
    <recommendedName>
        <fullName evidence="3">Dynein regulatory complex subunit 7</fullName>
    </recommendedName>
    <alternativeName>
        <fullName evidence="11">Coiled-coil domain-containing protein 135</fullName>
    </alternativeName>
    <alternativeName>
        <fullName evidence="12">Coiled-coil domain-containing protein lobo homolog</fullName>
    </alternativeName>
</protein>
<feature type="domain" description="Dynein regulatory complex subunit 7 MORN" evidence="15">
    <location>
        <begin position="493"/>
        <end position="702"/>
    </location>
</feature>
<feature type="region of interest" description="Disordered" evidence="13">
    <location>
        <begin position="428"/>
        <end position="450"/>
    </location>
</feature>
<dbReference type="GO" id="GO:0030154">
    <property type="term" value="P:cell differentiation"/>
    <property type="evidence" value="ECO:0007669"/>
    <property type="project" value="UniProtKB-KW"/>
</dbReference>
<feature type="compositionally biased region" description="Polar residues" evidence="13">
    <location>
        <begin position="23"/>
        <end position="42"/>
    </location>
</feature>
<keyword evidence="9" id="KW-0963">Cytoplasm</keyword>
<evidence type="ECO:0000313" key="17">
    <source>
        <dbReference type="Proteomes" id="UP000269721"/>
    </source>
</evidence>
<feature type="compositionally biased region" description="Low complexity" evidence="13">
    <location>
        <begin position="259"/>
        <end position="288"/>
    </location>
</feature>
<dbReference type="PANTHER" id="PTHR35249">
    <property type="entry name" value="DYNEIN REGULATORY COMPLEX SUBUNIT 7"/>
    <property type="match status" value="1"/>
</dbReference>
<dbReference type="SUPFAM" id="SSF54001">
    <property type="entry name" value="Cysteine proteinases"/>
    <property type="match status" value="1"/>
</dbReference>
<evidence type="ECO:0000256" key="9">
    <source>
        <dbReference type="ARBA" id="ARBA00023212"/>
    </source>
</evidence>
<evidence type="ECO:0000256" key="2">
    <source>
        <dbReference type="ARBA" id="ARBA00010738"/>
    </source>
</evidence>
<keyword evidence="10" id="KW-0966">Cell projection</keyword>
<evidence type="ECO:0000259" key="14">
    <source>
        <dbReference type="Pfam" id="PF24656"/>
    </source>
</evidence>
<dbReference type="AlphaFoldDB" id="A0A4P9W143"/>
<feature type="domain" description="CEP76/DRC7 peptidase-like" evidence="14">
    <location>
        <begin position="346"/>
        <end position="416"/>
    </location>
</feature>
<evidence type="ECO:0000256" key="3">
    <source>
        <dbReference type="ARBA" id="ARBA00021303"/>
    </source>
</evidence>
<keyword evidence="17" id="KW-1185">Reference proteome</keyword>
<evidence type="ECO:0000256" key="5">
    <source>
        <dbReference type="ARBA" id="ARBA00022846"/>
    </source>
</evidence>
<reference evidence="17" key="1">
    <citation type="journal article" date="2018" name="Nat. Microbiol.">
        <title>Leveraging single-cell genomics to expand the fungal tree of life.</title>
        <authorList>
            <person name="Ahrendt S.R."/>
            <person name="Quandt C.A."/>
            <person name="Ciobanu D."/>
            <person name="Clum A."/>
            <person name="Salamov A."/>
            <person name="Andreopoulos B."/>
            <person name="Cheng J.F."/>
            <person name="Woyke T."/>
            <person name="Pelin A."/>
            <person name="Henrissat B."/>
            <person name="Reynolds N.K."/>
            <person name="Benny G.L."/>
            <person name="Smith M.E."/>
            <person name="James T.Y."/>
            <person name="Grigoriev I.V."/>
        </authorList>
    </citation>
    <scope>NUCLEOTIDE SEQUENCE [LARGE SCALE GENOMIC DNA]</scope>
</reference>
<gene>
    <name evidence="16" type="ORF">BDK51DRAFT_18590</name>
</gene>
<evidence type="ECO:0000256" key="12">
    <source>
        <dbReference type="ARBA" id="ARBA00031733"/>
    </source>
</evidence>
<accession>A0A4P9W143</accession>
<evidence type="ECO:0000256" key="8">
    <source>
        <dbReference type="ARBA" id="ARBA00023069"/>
    </source>
</evidence>
<dbReference type="EMBL" id="KZ998645">
    <property type="protein sequence ID" value="RKO85891.1"/>
    <property type="molecule type" value="Genomic_DNA"/>
</dbReference>
<sequence length="705" mass="79341">MLADGEPQIEIVEPPTVGPTIPASDSLSTTPVGDLTQDVTPQGSPPPTDPDLGDSPLAVPTSPPPPIDDEPAADEQAPQPHIPWLDQHEIDYQIECARKKEALKMALLDRSKAPESHWSNTKKEALVLQFVDNFNRQYVQLYPGRKELLLFPINHFGVRKFVCTTIRPTQLPYKELNDYRGCGRFVADYVAYEALEPPHELPSMVPGPTYTLKLQTGNSFDLSILLVSLLRGVGYDAYVVSGYARRDVTLMDETETDADAAATGEDPGDEALPAGKPAGKPAAPQQAQSKYKVKAPRHLRSMFLMKQEERRKNTAVKEVEKNLAEQDQVGDGAAGDDDDLKGLRIHAWVLVLPGKREVAESFFIEPSTGRIYPTDHEKYLGVESVFSSTNYWVNMQVCYEGLKGISFDLGDNAKWEFVLLDNTQPGGIATKATDHGKNADNGSDDEEEEDDNALEISSYFDFSRKEAPHILDLPPSWVDVISVSKEQFESRCPAGSKSVTYRNARCESFAEYHRPDGMTSRITFFADEKKGFLGEIREYFKNRKDKLSKRLRNPAIDRIEEHFDPGRPHGLKKHVLLCGKTKEMHFYPSARSDGILKRVEEPRKVIDYFTEREDGLVYRSVTYDNTAEITSFRGPIVKMTEKFARNPAVPAHEDPAKKTHFLKEDKIRVIFHLEDGRIIPSYREFKKPTPEQKGSFLELNHSFEV</sequence>
<feature type="non-terminal residue" evidence="16">
    <location>
        <position position="705"/>
    </location>
</feature>
<evidence type="ECO:0000256" key="1">
    <source>
        <dbReference type="ARBA" id="ARBA00004611"/>
    </source>
</evidence>
<evidence type="ECO:0000256" key="11">
    <source>
        <dbReference type="ARBA" id="ARBA00031627"/>
    </source>
</evidence>
<dbReference type="InterPro" id="IPR038765">
    <property type="entry name" value="Papain-like_cys_pep_sf"/>
</dbReference>
<dbReference type="Pfam" id="PF24656">
    <property type="entry name" value="CEPT76_peptidase"/>
    <property type="match status" value="1"/>
</dbReference>
<dbReference type="InterPro" id="IPR056290">
    <property type="entry name" value="CEPT76/DRC7_peptidase-like_dom"/>
</dbReference>
<keyword evidence="5" id="KW-0282">Flagellum</keyword>
<comment type="subcellular location">
    <subcellularLocation>
        <location evidence="1">Cytoplasm</location>
        <location evidence="1">Cytoskeleton</location>
        <location evidence="1">Flagellum axoneme</location>
    </subcellularLocation>
</comment>
<keyword evidence="4" id="KW-0221">Differentiation</keyword>
<dbReference type="GO" id="GO:0031514">
    <property type="term" value="C:motile cilium"/>
    <property type="evidence" value="ECO:0007669"/>
    <property type="project" value="TreeGrafter"/>
</dbReference>
<feature type="region of interest" description="Disordered" evidence="13">
    <location>
        <begin position="1"/>
        <end position="82"/>
    </location>
</feature>
<keyword evidence="8" id="KW-0969">Cilium</keyword>
<evidence type="ECO:0000256" key="7">
    <source>
        <dbReference type="ARBA" id="ARBA00023054"/>
    </source>
</evidence>
<evidence type="ECO:0000256" key="10">
    <source>
        <dbReference type="ARBA" id="ARBA00023273"/>
    </source>
</evidence>
<dbReference type="Proteomes" id="UP000269721">
    <property type="component" value="Unassembled WGS sequence"/>
</dbReference>
<keyword evidence="6" id="KW-0744">Spermatogenesis</keyword>
<dbReference type="InterPro" id="IPR056291">
    <property type="entry name" value="MORN_DRC7"/>
</dbReference>
<dbReference type="PANTHER" id="PTHR35249:SF2">
    <property type="entry name" value="DYNEIN REGULATORY COMPLEX SUBUNIT 7"/>
    <property type="match status" value="1"/>
</dbReference>
<comment type="similarity">
    <text evidence="2">Belongs to the DRC7 family.</text>
</comment>